<reference evidence="2" key="1">
    <citation type="submission" date="2025-08" db="UniProtKB">
        <authorList>
            <consortium name="RefSeq"/>
        </authorList>
    </citation>
    <scope>IDENTIFICATION</scope>
</reference>
<organism evidence="1 2">
    <name type="scientific">Hydra vulgaris</name>
    <name type="common">Hydra</name>
    <name type="synonym">Hydra attenuata</name>
    <dbReference type="NCBI Taxonomy" id="6087"/>
    <lineage>
        <taxon>Eukaryota</taxon>
        <taxon>Metazoa</taxon>
        <taxon>Cnidaria</taxon>
        <taxon>Hydrozoa</taxon>
        <taxon>Hydroidolina</taxon>
        <taxon>Anthoathecata</taxon>
        <taxon>Aplanulata</taxon>
        <taxon>Hydridae</taxon>
        <taxon>Hydra</taxon>
    </lineage>
</organism>
<protein>
    <submittedName>
        <fullName evidence="2">Uncharacterized protein LOC136077730</fullName>
    </submittedName>
</protein>
<name>A0ABM4BG80_HYDVU</name>
<evidence type="ECO:0000313" key="2">
    <source>
        <dbReference type="RefSeq" id="XP_065648002.1"/>
    </source>
</evidence>
<keyword evidence="1" id="KW-1185">Reference proteome</keyword>
<proteinExistence type="predicted"/>
<dbReference type="RefSeq" id="XP_065648002.1">
    <property type="nucleotide sequence ID" value="XM_065791930.1"/>
</dbReference>
<gene>
    <name evidence="2" type="primary">LOC136077730</name>
</gene>
<evidence type="ECO:0000313" key="1">
    <source>
        <dbReference type="Proteomes" id="UP001652625"/>
    </source>
</evidence>
<dbReference type="GeneID" id="136077730"/>
<dbReference type="Proteomes" id="UP001652625">
    <property type="component" value="Chromosome 03"/>
</dbReference>
<accession>A0ABM4BG80</accession>
<sequence length="176" mass="19712">MFYGLPIKEYRCIPFEMVTINKISIPQRWHKSSMAGIDWMNNFRKRHPDLSLRPPEGCFLSRATSFNAHNANIFFDKLKELFARSPAFANGTRIFNLDETGTITVQNPQKVLAKKGVKSVCKVTSAERGTLVTTCIIISASGQYLPPVIIFPRVRFKEHMLSGAPSGYLGLACKTG</sequence>